<dbReference type="GO" id="GO:0004713">
    <property type="term" value="F:protein tyrosine kinase activity"/>
    <property type="evidence" value="ECO:0007669"/>
    <property type="project" value="UniProtKB-KW"/>
</dbReference>
<evidence type="ECO:0000256" key="8">
    <source>
        <dbReference type="PROSITE-ProRule" id="PRU00182"/>
    </source>
</evidence>
<feature type="compositionally biased region" description="Polar residues" evidence="10">
    <location>
        <begin position="520"/>
        <end position="529"/>
    </location>
</feature>
<dbReference type="GO" id="GO:0005634">
    <property type="term" value="C:nucleus"/>
    <property type="evidence" value="ECO:0007669"/>
    <property type="project" value="UniProtKB-SubCell"/>
</dbReference>
<evidence type="ECO:0000256" key="6">
    <source>
        <dbReference type="ARBA" id="ARBA00022840"/>
    </source>
</evidence>
<dbReference type="FunFam" id="1.10.510.10:FF:000651">
    <property type="entry name" value="Serine/threonine-protein kinase RAD53"/>
    <property type="match status" value="1"/>
</dbReference>
<feature type="compositionally biased region" description="Basic and acidic residues" evidence="10">
    <location>
        <begin position="485"/>
        <end position="494"/>
    </location>
</feature>
<evidence type="ECO:0000259" key="12">
    <source>
        <dbReference type="PROSITE" id="PS50011"/>
    </source>
</evidence>
<keyword evidence="5 7" id="KW-0418">Kinase</keyword>
<keyword evidence="6 7" id="KW-0067">ATP-binding</keyword>
<evidence type="ECO:0000313" key="14">
    <source>
        <dbReference type="Proteomes" id="UP000790833"/>
    </source>
</evidence>
<sequence length="771" mass="86618">MDHTQHTQTQATQQSPATQVDENPEESSRICRLICTTEQLSYIDLKPDGLHPNEKKSWLAGRHSNCDIVLASSSRISNYHFKVWFNPSDKTLWIQDTSTNGTHLNNNRLVKGSNYILNQGDEISVGVGIPKDVVKFVVLFTDEYNPTLVSTSINGDSKKEGIYKDFIIKNDTIGQGAFATVKKAIERSTGDSYAVKIINRRKAINTGGMVGVERELDILRRLDHPNIVKLKSFYEDPDNYYLVMELVPGGDLMDFVAAHGAIGEDATQVITKQILRAIAYVHKMGISHRDLKPDNILIMQDDPILVKITDFGLAKISDSTTFMKTFCGTLAYVAPEVITGKFDASQSSGNNRDNYSCLVDIWSLGCLVYVLLTAHLPFNGKTQAQMFQKIKLGEYHEAPLKTIEISDDARDFLHHCLQVDPRDRMNATEALSHRWLIGVDQENSQNIISLSQSQSQLSRKIENGLPITTSMSQINEDIMMRPLEKKKDNQEFKVPRRVVPLPQSQPVKRSLPSPSGSPPKDSNSKQAISQPRKRAKIDGEGSFPLQRQDEILNIPLDTVIRLSPTPYSKSQTPIYIRQGFITYVIGRSDVCDTVVNDDRISKVHCIFVKRRHPVHTLSIHESPAHGLTDIWLHDASTNSCLVNGVLLGKGKKTQIYNGDCIDFFKDVNGERIGFKIEIIDQTGLFNKGNRLSDHDMGLVNVLKQDTHDMKFDPFKKSSSSSFEGGDIITKTKNRISKENNNNNNNNRNESSTTTKRADLQMIHDRPIDSWP</sequence>
<accession>A0A9P7V9B6</accession>
<dbReference type="GO" id="GO:0005524">
    <property type="term" value="F:ATP binding"/>
    <property type="evidence" value="ECO:0007669"/>
    <property type="project" value="UniProtKB-UniRule"/>
</dbReference>
<keyword evidence="4 7" id="KW-0547">Nucleotide-binding</keyword>
<dbReference type="GO" id="GO:0009202">
    <property type="term" value="P:deoxyribonucleoside triphosphate biosynthetic process"/>
    <property type="evidence" value="ECO:0007669"/>
    <property type="project" value="InterPro"/>
</dbReference>
<dbReference type="Proteomes" id="UP000790833">
    <property type="component" value="Unassembled WGS sequence"/>
</dbReference>
<name>A0A9P7V9B6_9ASCO</name>
<dbReference type="PANTHER" id="PTHR24347">
    <property type="entry name" value="SERINE/THREONINE-PROTEIN KINASE"/>
    <property type="match status" value="1"/>
</dbReference>
<dbReference type="InterPro" id="IPR008984">
    <property type="entry name" value="SMAD_FHA_dom_sf"/>
</dbReference>
<dbReference type="SMART" id="SM00240">
    <property type="entry name" value="FHA"/>
    <property type="match status" value="2"/>
</dbReference>
<reference evidence="13" key="1">
    <citation type="submission" date="2021-03" db="EMBL/GenBank/DDBJ databases">
        <authorList>
            <person name="Palmer J.M."/>
        </authorList>
    </citation>
    <scope>NUCLEOTIDE SEQUENCE</scope>
    <source>
        <strain evidence="13">ARV_011</strain>
    </source>
</reference>
<dbReference type="InterPro" id="IPR016256">
    <property type="entry name" value="Ser/Thr_kinase_Rad53"/>
</dbReference>
<feature type="domain" description="Protein kinase" evidence="12">
    <location>
        <begin position="167"/>
        <end position="436"/>
    </location>
</feature>
<feature type="region of interest" description="Disordered" evidence="10">
    <location>
        <begin position="714"/>
        <end position="771"/>
    </location>
</feature>
<dbReference type="Gene3D" id="2.60.200.20">
    <property type="match status" value="2"/>
</dbReference>
<dbReference type="GO" id="GO:0004712">
    <property type="term" value="F:protein serine/threonine/tyrosine kinase activity"/>
    <property type="evidence" value="ECO:0007669"/>
    <property type="project" value="UniProtKB-EC"/>
</dbReference>
<gene>
    <name evidence="13" type="ORF">KQ657_000356</name>
</gene>
<evidence type="ECO:0000259" key="11">
    <source>
        <dbReference type="PROSITE" id="PS50006"/>
    </source>
</evidence>
<dbReference type="GO" id="GO:0030447">
    <property type="term" value="P:filamentous growth"/>
    <property type="evidence" value="ECO:0007669"/>
    <property type="project" value="UniProtKB-ARBA"/>
</dbReference>
<evidence type="ECO:0000256" key="4">
    <source>
        <dbReference type="ARBA" id="ARBA00022741"/>
    </source>
</evidence>
<evidence type="ECO:0000256" key="10">
    <source>
        <dbReference type="SAM" id="MobiDB-lite"/>
    </source>
</evidence>
<dbReference type="InterPro" id="IPR000253">
    <property type="entry name" value="FHA_dom"/>
</dbReference>
<dbReference type="EMBL" id="JAHMUF010000010">
    <property type="protein sequence ID" value="KAG7193671.1"/>
    <property type="molecule type" value="Genomic_DNA"/>
</dbReference>
<dbReference type="AlphaFoldDB" id="A0A9P7V9B6"/>
<feature type="compositionally biased region" description="Low complexity" evidence="10">
    <location>
        <begin position="1"/>
        <end position="19"/>
    </location>
</feature>
<evidence type="ECO:0000256" key="1">
    <source>
        <dbReference type="ARBA" id="ARBA00005575"/>
    </source>
</evidence>
<keyword evidence="7" id="KW-0539">Nucleus</keyword>
<comment type="similarity">
    <text evidence="1 7">Belongs to the protein kinase superfamily. CAMK Ser/Thr protein kinase family. CHEK2 subfamily.</text>
</comment>
<feature type="compositionally biased region" description="Basic and acidic residues" evidence="10">
    <location>
        <begin position="755"/>
        <end position="771"/>
    </location>
</feature>
<dbReference type="OrthoDB" id="10252171at2759"/>
<organism evidence="13 14">
    <name type="scientific">Scheffersomyces spartinae</name>
    <dbReference type="NCBI Taxonomy" id="45513"/>
    <lineage>
        <taxon>Eukaryota</taxon>
        <taxon>Fungi</taxon>
        <taxon>Dikarya</taxon>
        <taxon>Ascomycota</taxon>
        <taxon>Saccharomycotina</taxon>
        <taxon>Pichiomycetes</taxon>
        <taxon>Debaryomycetaceae</taxon>
        <taxon>Scheffersomyces</taxon>
    </lineage>
</organism>
<dbReference type="InterPro" id="IPR000719">
    <property type="entry name" value="Prot_kinase_dom"/>
</dbReference>
<evidence type="ECO:0000256" key="3">
    <source>
        <dbReference type="ARBA" id="ARBA00022679"/>
    </source>
</evidence>
<feature type="region of interest" description="Disordered" evidence="10">
    <location>
        <begin position="1"/>
        <end position="25"/>
    </location>
</feature>
<keyword evidence="3 7" id="KW-0808">Transferase</keyword>
<dbReference type="GO" id="GO:0000077">
    <property type="term" value="P:DNA damage checkpoint signaling"/>
    <property type="evidence" value="ECO:0007669"/>
    <property type="project" value="InterPro"/>
</dbReference>
<comment type="function">
    <text evidence="7">Controls S-phase checkpoint as well as G1 and G2 DNA damage checkpoints. Phosphorylates proteins on serine, threonine, and tyrosine. Prevents entry into anaphase and mitotic exit after DNA damage via regulation of the Polo kinase CDC5.</text>
</comment>
<dbReference type="SUPFAM" id="SSF56112">
    <property type="entry name" value="Protein kinase-like (PK-like)"/>
    <property type="match status" value="1"/>
</dbReference>
<dbReference type="PROSITE" id="PS00108">
    <property type="entry name" value="PROTEIN_KINASE_ST"/>
    <property type="match status" value="1"/>
</dbReference>
<dbReference type="GeneID" id="66113730"/>
<comment type="subcellular location">
    <subcellularLocation>
        <location evidence="7">Nucleus</location>
    </subcellularLocation>
</comment>
<keyword evidence="7" id="KW-0227">DNA damage</keyword>
<dbReference type="InterPro" id="IPR011009">
    <property type="entry name" value="Kinase-like_dom_sf"/>
</dbReference>
<dbReference type="Gene3D" id="3.30.200.20">
    <property type="entry name" value="Phosphorylase Kinase, domain 1"/>
    <property type="match status" value="1"/>
</dbReference>
<evidence type="ECO:0000256" key="9">
    <source>
        <dbReference type="PROSITE-ProRule" id="PRU10141"/>
    </source>
</evidence>
<dbReference type="InterPro" id="IPR017441">
    <property type="entry name" value="Protein_kinase_ATP_BS"/>
</dbReference>
<dbReference type="GO" id="GO:0004674">
    <property type="term" value="F:protein serine/threonine kinase activity"/>
    <property type="evidence" value="ECO:0007669"/>
    <property type="project" value="UniProtKB-KW"/>
</dbReference>
<feature type="compositionally biased region" description="Low complexity" evidence="10">
    <location>
        <begin position="738"/>
        <end position="754"/>
    </location>
</feature>
<feature type="domain" description="FHA" evidence="11">
    <location>
        <begin position="583"/>
        <end position="647"/>
    </location>
</feature>
<dbReference type="EC" id="2.7.12.1" evidence="7"/>
<evidence type="ECO:0000313" key="13">
    <source>
        <dbReference type="EMBL" id="KAG7193671.1"/>
    </source>
</evidence>
<keyword evidence="14" id="KW-1185">Reference proteome</keyword>
<dbReference type="PROSITE" id="PS50011">
    <property type="entry name" value="PROTEIN_KINASE_DOM"/>
    <property type="match status" value="1"/>
</dbReference>
<dbReference type="PROSITE" id="PS50006">
    <property type="entry name" value="FHA_DOMAIN"/>
    <property type="match status" value="2"/>
</dbReference>
<dbReference type="Pfam" id="PF00498">
    <property type="entry name" value="FHA"/>
    <property type="match status" value="2"/>
</dbReference>
<dbReference type="PROSITE" id="PS50889">
    <property type="entry name" value="S4"/>
    <property type="match status" value="1"/>
</dbReference>
<dbReference type="GO" id="GO:0006281">
    <property type="term" value="P:DNA repair"/>
    <property type="evidence" value="ECO:0007669"/>
    <property type="project" value="InterPro"/>
</dbReference>
<proteinExistence type="inferred from homology"/>
<dbReference type="Gene3D" id="1.10.510.10">
    <property type="entry name" value="Transferase(Phosphotransferase) domain 1"/>
    <property type="match status" value="1"/>
</dbReference>
<evidence type="ECO:0000256" key="7">
    <source>
        <dbReference type="PIRNR" id="PIRNR000661"/>
    </source>
</evidence>
<feature type="domain" description="FHA" evidence="11">
    <location>
        <begin position="58"/>
        <end position="109"/>
    </location>
</feature>
<evidence type="ECO:0000256" key="5">
    <source>
        <dbReference type="ARBA" id="ARBA00022777"/>
    </source>
</evidence>
<dbReference type="PROSITE" id="PS00107">
    <property type="entry name" value="PROTEIN_KINASE_ATP"/>
    <property type="match status" value="1"/>
</dbReference>
<keyword evidence="8" id="KW-0694">RNA-binding</keyword>
<comment type="catalytic activity">
    <reaction evidence="7">
        <text>L-threonyl-[protein] + ATP = O-phospho-L-threonyl-[protein] + ADP + H(+)</text>
        <dbReference type="Rhea" id="RHEA:46608"/>
        <dbReference type="Rhea" id="RHEA-COMP:11060"/>
        <dbReference type="Rhea" id="RHEA-COMP:11605"/>
        <dbReference type="ChEBI" id="CHEBI:15378"/>
        <dbReference type="ChEBI" id="CHEBI:30013"/>
        <dbReference type="ChEBI" id="CHEBI:30616"/>
        <dbReference type="ChEBI" id="CHEBI:61977"/>
        <dbReference type="ChEBI" id="CHEBI:456216"/>
        <dbReference type="EC" id="2.7.12.1"/>
    </reaction>
</comment>
<dbReference type="PIRSF" id="PIRSF000661">
    <property type="entry name" value="Ser/Thr_PK_RAD53"/>
    <property type="match status" value="1"/>
</dbReference>
<dbReference type="GO" id="GO:0006270">
    <property type="term" value="P:DNA replication initiation"/>
    <property type="evidence" value="ECO:0007669"/>
    <property type="project" value="InterPro"/>
</dbReference>
<feature type="region of interest" description="Disordered" evidence="10">
    <location>
        <begin position="485"/>
        <end position="541"/>
    </location>
</feature>
<protein>
    <recommendedName>
        <fullName evidence="7">Serine/threonine-protein kinase RAD53</fullName>
        <ecNumber evidence="7">2.7.12.1</ecNumber>
    </recommendedName>
</protein>
<dbReference type="Pfam" id="PF00069">
    <property type="entry name" value="Pkinase"/>
    <property type="match status" value="1"/>
</dbReference>
<comment type="caution">
    <text evidence="13">The sequence shown here is derived from an EMBL/GenBank/DDBJ whole genome shotgun (WGS) entry which is preliminary data.</text>
</comment>
<dbReference type="GO" id="GO:0003688">
    <property type="term" value="F:DNA replication origin binding"/>
    <property type="evidence" value="ECO:0007669"/>
    <property type="project" value="InterPro"/>
</dbReference>
<dbReference type="RefSeq" id="XP_043049219.1">
    <property type="nucleotide sequence ID" value="XM_043191207.1"/>
</dbReference>
<dbReference type="SUPFAM" id="SSF49879">
    <property type="entry name" value="SMAD/FHA domain"/>
    <property type="match status" value="2"/>
</dbReference>
<feature type="binding site" evidence="9">
    <location>
        <position position="196"/>
    </location>
    <ligand>
        <name>ATP</name>
        <dbReference type="ChEBI" id="CHEBI:30616"/>
    </ligand>
</feature>
<keyword evidence="7" id="KW-0131">Cell cycle</keyword>
<evidence type="ECO:0000256" key="2">
    <source>
        <dbReference type="ARBA" id="ARBA00022527"/>
    </source>
</evidence>
<keyword evidence="7" id="KW-0829">Tyrosine-protein kinase</keyword>
<keyword evidence="2 7" id="KW-0723">Serine/threonine-protein kinase</keyword>
<dbReference type="SMART" id="SM00220">
    <property type="entry name" value="S_TKc"/>
    <property type="match status" value="1"/>
</dbReference>
<dbReference type="FunFam" id="3.30.200.20:FF:000315">
    <property type="entry name" value="Calcium-dependent protein kinase 3"/>
    <property type="match status" value="1"/>
</dbReference>
<dbReference type="InterPro" id="IPR008271">
    <property type="entry name" value="Ser/Thr_kinase_AS"/>
</dbReference>
<dbReference type="GO" id="GO:0003723">
    <property type="term" value="F:RNA binding"/>
    <property type="evidence" value="ECO:0007669"/>
    <property type="project" value="UniProtKB-KW"/>
</dbReference>